<accession>A0A8X8KR86</accession>
<protein>
    <submittedName>
        <fullName evidence="1">Uncharacterized protein</fullName>
    </submittedName>
</protein>
<evidence type="ECO:0000313" key="1">
    <source>
        <dbReference type="EMBL" id="NUB46821.1"/>
    </source>
</evidence>
<comment type="caution">
    <text evidence="1">The sequence shown here is derived from an EMBL/GenBank/DDBJ whole genome shotgun (WGS) entry which is preliminary data.</text>
</comment>
<dbReference type="EMBL" id="WHUT02000025">
    <property type="protein sequence ID" value="NUB46821.1"/>
    <property type="molecule type" value="Genomic_DNA"/>
</dbReference>
<dbReference type="RefSeq" id="WP_152828801.1">
    <property type="nucleotide sequence ID" value="NZ_WHUT02000025.1"/>
</dbReference>
<evidence type="ECO:0000313" key="2">
    <source>
        <dbReference type="Proteomes" id="UP000484076"/>
    </source>
</evidence>
<reference evidence="1" key="1">
    <citation type="submission" date="2020-05" db="EMBL/GenBank/DDBJ databases">
        <title>Fertoebacter nigrum gen. nov., sp. nov., a new member of the family Rhodobacteraceae.</title>
        <authorList>
            <person name="Szuroczki S."/>
            <person name="Abbaszade G."/>
            <person name="Buni D."/>
            <person name="Schumann P."/>
            <person name="Toth E."/>
        </authorList>
    </citation>
    <scope>NUCLEOTIDE SEQUENCE</scope>
    <source>
        <strain evidence="1">RG-N-1a</strain>
    </source>
</reference>
<sequence length="97" mass="10710">MRSEGLEDIVDRRVRELRARVAASPDGHLRTEDAEARINGAFQAALSGPPGDLVLDYLRSITVNVVLPASATDQELRMQEGMRRLFGIILARLKPAE</sequence>
<organism evidence="1 2">
    <name type="scientific">Fertoeibacter niger</name>
    <dbReference type="NCBI Taxonomy" id="2656921"/>
    <lineage>
        <taxon>Bacteria</taxon>
        <taxon>Pseudomonadati</taxon>
        <taxon>Pseudomonadota</taxon>
        <taxon>Alphaproteobacteria</taxon>
        <taxon>Rhodobacterales</taxon>
        <taxon>Paracoccaceae</taxon>
        <taxon>Fertoeibacter</taxon>
    </lineage>
</organism>
<dbReference type="AlphaFoldDB" id="A0A8X8KR86"/>
<proteinExistence type="predicted"/>
<gene>
    <name evidence="1" type="ORF">GEU84_020770</name>
</gene>
<dbReference type="Proteomes" id="UP000484076">
    <property type="component" value="Unassembled WGS sequence"/>
</dbReference>
<name>A0A8X8KR86_9RHOB</name>
<keyword evidence="2" id="KW-1185">Reference proteome</keyword>